<evidence type="ECO:0000313" key="7">
    <source>
        <dbReference type="Proteomes" id="UP000295832"/>
    </source>
</evidence>
<evidence type="ECO:0000256" key="2">
    <source>
        <dbReference type="ARBA" id="ARBA00022695"/>
    </source>
</evidence>
<dbReference type="SUPFAM" id="SSF81301">
    <property type="entry name" value="Nucleotidyltransferase"/>
    <property type="match status" value="1"/>
</dbReference>
<dbReference type="Pfam" id="PF26305">
    <property type="entry name" value="CD_NTase_C"/>
    <property type="match status" value="1"/>
</dbReference>
<dbReference type="Proteomes" id="UP000295832">
    <property type="component" value="Unassembled WGS sequence"/>
</dbReference>
<dbReference type="InterPro" id="IPR058909">
    <property type="entry name" value="CD_NTase_C"/>
</dbReference>
<evidence type="ECO:0000256" key="4">
    <source>
        <dbReference type="ARBA" id="ARBA00023118"/>
    </source>
</evidence>
<name>A0A4R8H1D8_9FIRM</name>
<keyword evidence="2" id="KW-0548">Nucleotidyltransferase</keyword>
<gene>
    <name evidence="6" type="ORF">C7959_1257</name>
</gene>
<dbReference type="AlphaFoldDB" id="A0A4R8H1D8"/>
<keyword evidence="1 6" id="KW-0808">Transferase</keyword>
<protein>
    <submittedName>
        <fullName evidence="6">Nucleotidyltransferase-like protein</fullName>
    </submittedName>
</protein>
<evidence type="ECO:0000256" key="3">
    <source>
        <dbReference type="ARBA" id="ARBA00022741"/>
    </source>
</evidence>
<accession>A0A4R8H1D8</accession>
<evidence type="ECO:0000256" key="1">
    <source>
        <dbReference type="ARBA" id="ARBA00022679"/>
    </source>
</evidence>
<dbReference type="InterPro" id="IPR043519">
    <property type="entry name" value="NT_sf"/>
</dbReference>
<dbReference type="EMBL" id="SOEG01000025">
    <property type="protein sequence ID" value="TDX48828.1"/>
    <property type="molecule type" value="Genomic_DNA"/>
</dbReference>
<comment type="caution">
    <text evidence="6">The sequence shown here is derived from an EMBL/GenBank/DDBJ whole genome shotgun (WGS) entry which is preliminary data.</text>
</comment>
<feature type="domain" description="cGAS/DncV-like nucleotidyltransferase C-terminal helical" evidence="5">
    <location>
        <begin position="235"/>
        <end position="328"/>
    </location>
</feature>
<keyword evidence="7" id="KW-1185">Reference proteome</keyword>
<reference evidence="6 7" key="1">
    <citation type="submission" date="2019-03" db="EMBL/GenBank/DDBJ databases">
        <title>Subsurface microbial communities from deep shales in Ohio and West Virginia, USA.</title>
        <authorList>
            <person name="Wrighton K."/>
        </authorList>
    </citation>
    <scope>NUCLEOTIDE SEQUENCE [LARGE SCALE GENOMIC DNA]</scope>
    <source>
        <strain evidence="6 7">MSL 6dP</strain>
    </source>
</reference>
<keyword evidence="4" id="KW-0051">Antiviral defense</keyword>
<keyword evidence="3" id="KW-0547">Nucleotide-binding</keyword>
<evidence type="ECO:0000259" key="5">
    <source>
        <dbReference type="Pfam" id="PF26305"/>
    </source>
</evidence>
<organism evidence="6 7">
    <name type="scientific">Orenia marismortui</name>
    <dbReference type="NCBI Taxonomy" id="46469"/>
    <lineage>
        <taxon>Bacteria</taxon>
        <taxon>Bacillati</taxon>
        <taxon>Bacillota</taxon>
        <taxon>Clostridia</taxon>
        <taxon>Halanaerobiales</taxon>
        <taxon>Halobacteroidaceae</taxon>
        <taxon>Orenia</taxon>
    </lineage>
</organism>
<evidence type="ECO:0000313" key="6">
    <source>
        <dbReference type="EMBL" id="TDX48828.1"/>
    </source>
</evidence>
<dbReference type="Gene3D" id="3.30.460.10">
    <property type="entry name" value="Beta Polymerase, domain 2"/>
    <property type="match status" value="1"/>
</dbReference>
<dbReference type="GO" id="GO:0016740">
    <property type="term" value="F:transferase activity"/>
    <property type="evidence" value="ECO:0007669"/>
    <property type="project" value="UniProtKB-KW"/>
</dbReference>
<proteinExistence type="predicted"/>
<sequence>MEKWYWKGLIINMKKDYSAKLKNLKQRRVDPEFLYKEAASYYNEEHLSESYEKINEKDIYKYIIGAMKEVDDIYTRNTYKEGDRIKNQLDKIKSYKLDFEYRYQGSVTNNTHIKTHSDIDLLVIIKKFTTLEPPQKATIPYTGDPVEDLVNLREECYLHLHNAFPEVNVDNTGSKSIALSGGSLKRKVDVVPSNWFDTLKYVETYNECYRGIQILDYFKRERILNTPFYHNKLLEEKDYSCNNNYKKVIRLLKNLKADSNIDIQFSSYDITALMYHMNNSHYRINRSVLVLLKNTKEFLKYILDNERYRNTLYVPDESRKIFDKPEGKLKGLKDLKLEVDTIYEDVIEELGNEGLFLENKYFRNVG</sequence>